<dbReference type="GO" id="GO:0032259">
    <property type="term" value="P:methylation"/>
    <property type="evidence" value="ECO:0007669"/>
    <property type="project" value="UniProtKB-KW"/>
</dbReference>
<dbReference type="Pfam" id="PF13649">
    <property type="entry name" value="Methyltransf_25"/>
    <property type="match status" value="1"/>
</dbReference>
<keyword evidence="4" id="KW-1185">Reference proteome</keyword>
<evidence type="ECO:0000313" key="4">
    <source>
        <dbReference type="Proteomes" id="UP000187059"/>
    </source>
</evidence>
<dbReference type="GO" id="GO:0008168">
    <property type="term" value="F:methyltransferase activity"/>
    <property type="evidence" value="ECO:0007669"/>
    <property type="project" value="UniProtKB-KW"/>
</dbReference>
<name>A0A1P8UWM2_9RHOB</name>
<dbReference type="InterPro" id="IPR041698">
    <property type="entry name" value="Methyltransf_25"/>
</dbReference>
<dbReference type="InterPro" id="IPR029063">
    <property type="entry name" value="SAM-dependent_MTases_sf"/>
</dbReference>
<dbReference type="STRING" id="1250539.Ga0080574_TMP3470"/>
<dbReference type="KEGG" id="paby:Ga0080574_TMP3470"/>
<keyword evidence="1 3" id="KW-0808">Transferase</keyword>
<sequence length="203" mass="22771">MEIRMWEERYNTEDYVFGREPAAFLRRHESWLKRGEFALSVADGEGRNSVFLAEKGLKVIAWDGAPTAVEKARALAHERGVAVAYEVADIEHWAWPEARFDLVLGVFIQFVGPEARARLFERMKRAVKPGGVLMLHGYTPKQLDYGTGGPKAVENLYTPELLREAFGDLEIRELEAYEAELDEGGGHVGRSALIDLVAVKPLS</sequence>
<dbReference type="PANTHER" id="PTHR43861">
    <property type="entry name" value="TRANS-ACONITATE 2-METHYLTRANSFERASE-RELATED"/>
    <property type="match status" value="1"/>
</dbReference>
<keyword evidence="3" id="KW-0489">Methyltransferase</keyword>
<dbReference type="CDD" id="cd02440">
    <property type="entry name" value="AdoMet_MTases"/>
    <property type="match status" value="1"/>
</dbReference>
<dbReference type="Proteomes" id="UP000187059">
    <property type="component" value="Chromosome"/>
</dbReference>
<dbReference type="PANTHER" id="PTHR43861:SF3">
    <property type="entry name" value="PUTATIVE (AFU_ORTHOLOGUE AFUA_2G14390)-RELATED"/>
    <property type="match status" value="1"/>
</dbReference>
<dbReference type="Gene3D" id="3.40.50.150">
    <property type="entry name" value="Vaccinia Virus protein VP39"/>
    <property type="match status" value="1"/>
</dbReference>
<feature type="domain" description="Methyltransferase" evidence="2">
    <location>
        <begin position="39"/>
        <end position="131"/>
    </location>
</feature>
<accession>A0A1P8UWM2</accession>
<evidence type="ECO:0000259" key="2">
    <source>
        <dbReference type="Pfam" id="PF13649"/>
    </source>
</evidence>
<reference evidence="3 4" key="1">
    <citation type="submission" date="2016-04" db="EMBL/GenBank/DDBJ databases">
        <title>Deep-sea bacteria in the southern Pacific.</title>
        <authorList>
            <person name="Tang K."/>
        </authorList>
    </citation>
    <scope>NUCLEOTIDE SEQUENCE [LARGE SCALE GENOMIC DNA]</scope>
    <source>
        <strain evidence="3 4">JLT2014</strain>
    </source>
</reference>
<dbReference type="SUPFAM" id="SSF53335">
    <property type="entry name" value="S-adenosyl-L-methionine-dependent methyltransferases"/>
    <property type="match status" value="1"/>
</dbReference>
<organism evidence="3 4">
    <name type="scientific">Salipiger abyssi</name>
    <dbReference type="NCBI Taxonomy" id="1250539"/>
    <lineage>
        <taxon>Bacteria</taxon>
        <taxon>Pseudomonadati</taxon>
        <taxon>Pseudomonadota</taxon>
        <taxon>Alphaproteobacteria</taxon>
        <taxon>Rhodobacterales</taxon>
        <taxon>Roseobacteraceae</taxon>
        <taxon>Salipiger</taxon>
    </lineage>
</organism>
<evidence type="ECO:0000256" key="1">
    <source>
        <dbReference type="ARBA" id="ARBA00022679"/>
    </source>
</evidence>
<dbReference type="EMBL" id="CP015093">
    <property type="protein sequence ID" value="APZ53804.1"/>
    <property type="molecule type" value="Genomic_DNA"/>
</dbReference>
<proteinExistence type="predicted"/>
<gene>
    <name evidence="3" type="ORF">Ga0080574_TMP3470</name>
</gene>
<evidence type="ECO:0000313" key="3">
    <source>
        <dbReference type="EMBL" id="APZ53804.1"/>
    </source>
</evidence>
<dbReference type="AlphaFoldDB" id="A0A1P8UWM2"/>
<protein>
    <submittedName>
        <fullName evidence="3">Methyltransferase family protein</fullName>
    </submittedName>
</protein>